<comment type="caution">
    <text evidence="9">The sequence shown here is derived from an EMBL/GenBank/DDBJ whole genome shotgun (WGS) entry which is preliminary data.</text>
</comment>
<feature type="active site" description="Nucleophile" evidence="4 5">
    <location>
        <position position="53"/>
    </location>
</feature>
<sequence length="256" mass="28823">MQRLKCELAYDGSAFSGYQIQPNKRTVQGELEQALLKLHKGQVVKVYASGRTDAGVHARGQVIHFDTPLQIPGERWSVALQTLLPDDISILAVTKVAPTFHARFDVTAKEYRYLVYREQAHDPFRRNFAYHYPYSIDIAAIKAASRHLLGVHDFSSFCSAKTEVEDKVREMYEIEVMEDGGFLVFRFVGNGFLYNMVRILVGTLLQVGAEKIAVADIPAILAKKNRIYAGKTAPPQGLYLWKVFYESCITTCPGVK</sequence>
<evidence type="ECO:0000313" key="9">
    <source>
        <dbReference type="EMBL" id="GIN64267.1"/>
    </source>
</evidence>
<comment type="similarity">
    <text evidence="1 4 7">Belongs to the tRNA pseudouridine synthase TruA family.</text>
</comment>
<evidence type="ECO:0000256" key="3">
    <source>
        <dbReference type="ARBA" id="ARBA00023235"/>
    </source>
</evidence>
<dbReference type="GO" id="GO:0160147">
    <property type="term" value="F:tRNA pseudouridine(38-40) synthase activity"/>
    <property type="evidence" value="ECO:0007669"/>
    <property type="project" value="UniProtKB-EC"/>
</dbReference>
<accession>A0A920BWB3</accession>
<evidence type="ECO:0000313" key="10">
    <source>
        <dbReference type="Proteomes" id="UP000682111"/>
    </source>
</evidence>
<dbReference type="EC" id="5.4.99.12" evidence="4"/>
<dbReference type="EMBL" id="BORC01000012">
    <property type="protein sequence ID" value="GIN64267.1"/>
    <property type="molecule type" value="Genomic_DNA"/>
</dbReference>
<feature type="binding site" evidence="4 6">
    <location>
        <position position="111"/>
    </location>
    <ligand>
        <name>substrate</name>
    </ligand>
</feature>
<reference evidence="9" key="1">
    <citation type="submission" date="2021-03" db="EMBL/GenBank/DDBJ databases">
        <title>Antimicrobial resistance genes in bacteria isolated from Japanese honey, and their potential for conferring macrolide and lincosamide resistance in the American foulbrood pathogen Paenibacillus larvae.</title>
        <authorList>
            <person name="Okamoto M."/>
            <person name="Kumagai M."/>
            <person name="Kanamori H."/>
            <person name="Takamatsu D."/>
        </authorList>
    </citation>
    <scope>NUCLEOTIDE SEQUENCE</scope>
    <source>
        <strain evidence="9">J27TS8</strain>
    </source>
</reference>
<dbReference type="CDD" id="cd02570">
    <property type="entry name" value="PseudoU_synth_EcTruA"/>
    <property type="match status" value="1"/>
</dbReference>
<dbReference type="RefSeq" id="WP_212934463.1">
    <property type="nucleotide sequence ID" value="NZ_BORC01000012.1"/>
</dbReference>
<dbReference type="Gene3D" id="3.30.70.660">
    <property type="entry name" value="Pseudouridine synthase I, catalytic domain, C-terminal subdomain"/>
    <property type="match status" value="1"/>
</dbReference>
<evidence type="ECO:0000256" key="2">
    <source>
        <dbReference type="ARBA" id="ARBA00022694"/>
    </source>
</evidence>
<comment type="caution">
    <text evidence="4">Lacks conserved residue(s) required for the propagation of feature annotation.</text>
</comment>
<dbReference type="InterPro" id="IPR020094">
    <property type="entry name" value="TruA/RsuA/RluB/E/F_N"/>
</dbReference>
<organism evidence="9 10">
    <name type="scientific">Robertmurraya siralis</name>
    <dbReference type="NCBI Taxonomy" id="77777"/>
    <lineage>
        <taxon>Bacteria</taxon>
        <taxon>Bacillati</taxon>
        <taxon>Bacillota</taxon>
        <taxon>Bacilli</taxon>
        <taxon>Bacillales</taxon>
        <taxon>Bacillaceae</taxon>
        <taxon>Robertmurraya</taxon>
    </lineage>
</organism>
<dbReference type="AlphaFoldDB" id="A0A920BWB3"/>
<feature type="domain" description="Pseudouridine synthase I TruA alpha/beta" evidence="8">
    <location>
        <begin position="144"/>
        <end position="246"/>
    </location>
</feature>
<comment type="subunit">
    <text evidence="4">Homodimer.</text>
</comment>
<dbReference type="Proteomes" id="UP000682111">
    <property type="component" value="Unassembled WGS sequence"/>
</dbReference>
<dbReference type="PANTHER" id="PTHR11142:SF0">
    <property type="entry name" value="TRNA PSEUDOURIDINE SYNTHASE-LIKE 1"/>
    <property type="match status" value="1"/>
</dbReference>
<dbReference type="InterPro" id="IPR020097">
    <property type="entry name" value="PsdUridine_synth_TruA_a/b_dom"/>
</dbReference>
<dbReference type="PANTHER" id="PTHR11142">
    <property type="entry name" value="PSEUDOURIDYLATE SYNTHASE"/>
    <property type="match status" value="1"/>
</dbReference>
<proteinExistence type="inferred from homology"/>
<dbReference type="GO" id="GO:0003723">
    <property type="term" value="F:RNA binding"/>
    <property type="evidence" value="ECO:0007669"/>
    <property type="project" value="InterPro"/>
</dbReference>
<evidence type="ECO:0000256" key="1">
    <source>
        <dbReference type="ARBA" id="ARBA00009375"/>
    </source>
</evidence>
<gene>
    <name evidence="9" type="primary">truA1</name>
    <name evidence="4" type="synonym">truA</name>
    <name evidence="9" type="ORF">J27TS8_42600</name>
</gene>
<comment type="function">
    <text evidence="4">Formation of pseudouridine at positions 38, 39 and 40 in the anticodon stem and loop of transfer RNAs.</text>
</comment>
<dbReference type="InterPro" id="IPR020103">
    <property type="entry name" value="PsdUridine_synth_cat_dom_sf"/>
</dbReference>
<protein>
    <recommendedName>
        <fullName evidence="4">tRNA pseudouridine synthase A</fullName>
        <ecNumber evidence="4">5.4.99.12</ecNumber>
    </recommendedName>
    <alternativeName>
        <fullName evidence="4">tRNA pseudouridine(38-40) synthase</fullName>
    </alternativeName>
    <alternativeName>
        <fullName evidence="4">tRNA pseudouridylate synthase I</fullName>
    </alternativeName>
    <alternativeName>
        <fullName evidence="4">tRNA-uridine isomerase I</fullName>
    </alternativeName>
</protein>
<keyword evidence="2 4" id="KW-0819">tRNA processing</keyword>
<name>A0A920BWB3_9BACI</name>
<dbReference type="FunFam" id="3.30.70.580:FF:000001">
    <property type="entry name" value="tRNA pseudouridine synthase A"/>
    <property type="match status" value="1"/>
</dbReference>
<dbReference type="Pfam" id="PF01416">
    <property type="entry name" value="PseudoU_synth_1"/>
    <property type="match status" value="2"/>
</dbReference>
<comment type="catalytic activity">
    <reaction evidence="4 7">
        <text>uridine(38/39/40) in tRNA = pseudouridine(38/39/40) in tRNA</text>
        <dbReference type="Rhea" id="RHEA:22376"/>
        <dbReference type="Rhea" id="RHEA-COMP:10085"/>
        <dbReference type="Rhea" id="RHEA-COMP:10087"/>
        <dbReference type="ChEBI" id="CHEBI:65314"/>
        <dbReference type="ChEBI" id="CHEBI:65315"/>
        <dbReference type="EC" id="5.4.99.12"/>
    </reaction>
</comment>
<dbReference type="NCBIfam" id="TIGR00071">
    <property type="entry name" value="hisT_truA"/>
    <property type="match status" value="1"/>
</dbReference>
<evidence type="ECO:0000256" key="6">
    <source>
        <dbReference type="PIRSR" id="PIRSR001430-2"/>
    </source>
</evidence>
<evidence type="ECO:0000256" key="4">
    <source>
        <dbReference type="HAMAP-Rule" id="MF_00171"/>
    </source>
</evidence>
<dbReference type="Gene3D" id="3.30.70.580">
    <property type="entry name" value="Pseudouridine synthase I, catalytic domain, N-terminal subdomain"/>
    <property type="match status" value="1"/>
</dbReference>
<dbReference type="HAMAP" id="MF_00171">
    <property type="entry name" value="TruA"/>
    <property type="match status" value="1"/>
</dbReference>
<dbReference type="InterPro" id="IPR020095">
    <property type="entry name" value="PsdUridine_synth_TruA_C"/>
</dbReference>
<evidence type="ECO:0000256" key="7">
    <source>
        <dbReference type="RuleBase" id="RU003792"/>
    </source>
</evidence>
<dbReference type="SUPFAM" id="SSF55120">
    <property type="entry name" value="Pseudouridine synthase"/>
    <property type="match status" value="1"/>
</dbReference>
<evidence type="ECO:0000256" key="5">
    <source>
        <dbReference type="PIRSR" id="PIRSR001430-1"/>
    </source>
</evidence>
<keyword evidence="3 4" id="KW-0413">Isomerase</keyword>
<evidence type="ECO:0000259" key="8">
    <source>
        <dbReference type="Pfam" id="PF01416"/>
    </source>
</evidence>
<dbReference type="PIRSF" id="PIRSF001430">
    <property type="entry name" value="tRNA_psdUrid_synth"/>
    <property type="match status" value="1"/>
</dbReference>
<dbReference type="InterPro" id="IPR001406">
    <property type="entry name" value="PsdUridine_synth_TruA"/>
</dbReference>
<keyword evidence="10" id="KW-1185">Reference proteome</keyword>
<dbReference type="GO" id="GO:0031119">
    <property type="term" value="P:tRNA pseudouridine synthesis"/>
    <property type="evidence" value="ECO:0007669"/>
    <property type="project" value="UniProtKB-UniRule"/>
</dbReference>
<feature type="domain" description="Pseudouridine synthase I TruA alpha/beta" evidence="8">
    <location>
        <begin position="9"/>
        <end position="105"/>
    </location>
</feature>